<protein>
    <submittedName>
        <fullName evidence="2">Uncharacterized protein</fullName>
    </submittedName>
</protein>
<feature type="transmembrane region" description="Helical" evidence="1">
    <location>
        <begin position="196"/>
        <end position="217"/>
    </location>
</feature>
<feature type="transmembrane region" description="Helical" evidence="1">
    <location>
        <begin position="268"/>
        <end position="290"/>
    </location>
</feature>
<proteinExistence type="predicted"/>
<accession>A0A9D4UBP4</accession>
<organism evidence="2 4">
    <name type="scientific">Adiantum capillus-veneris</name>
    <name type="common">Maidenhair fern</name>
    <dbReference type="NCBI Taxonomy" id="13818"/>
    <lineage>
        <taxon>Eukaryota</taxon>
        <taxon>Viridiplantae</taxon>
        <taxon>Streptophyta</taxon>
        <taxon>Embryophyta</taxon>
        <taxon>Tracheophyta</taxon>
        <taxon>Polypodiopsida</taxon>
        <taxon>Polypodiidae</taxon>
        <taxon>Polypodiales</taxon>
        <taxon>Pteridineae</taxon>
        <taxon>Pteridaceae</taxon>
        <taxon>Vittarioideae</taxon>
        <taxon>Adiantum</taxon>
    </lineage>
</organism>
<dbReference type="PANTHER" id="PTHR34116">
    <property type="entry name" value="PLASMINOGEN ACTIVATOR INHIBITOR"/>
    <property type="match status" value="1"/>
</dbReference>
<feature type="transmembrane region" description="Helical" evidence="1">
    <location>
        <begin position="12"/>
        <end position="35"/>
    </location>
</feature>
<comment type="caution">
    <text evidence="2">The sequence shown here is derived from an EMBL/GenBank/DDBJ whole genome shotgun (WGS) entry which is preliminary data.</text>
</comment>
<sequence length="363" mass="39973">MLPHKTTVDVLGWATLVLVIALCLASIFCIVYVLYFRSQVKRGHLLALQDFNAVWGVRIMLITCAMLWGLIELLRVPLLRHEGGPFHALSLHKQAALCQAHTVLSFGVMEPCFFLTALFLLQGSVCDAPFEPLQKWNQKTVSRILACCLPILGLQAALVIIASQMPGNGQVLHLPTYFSRSYIRGSEDGDAAICTFPLISTLVLGLFSCIYNCCFLWQGCRMVSLVINKRLQIRVCGLVLSLAILLPVQIFFMGLSVVAVPGNLPFELLAFLSFLTVLLCVLVGEGILVVQPIADAMAVRWVFNSLPSSTHHISCDPFSVPLYVFGNEEDTNPCLGRKKPDIESDKFGKMHSYRQGSGSVAMV</sequence>
<dbReference type="OrthoDB" id="1869454at2759"/>
<reference evidence="2" key="1">
    <citation type="submission" date="2021-01" db="EMBL/GenBank/DDBJ databases">
        <title>Adiantum capillus-veneris genome.</title>
        <authorList>
            <person name="Fang Y."/>
            <person name="Liao Q."/>
        </authorList>
    </citation>
    <scope>NUCLEOTIDE SEQUENCE</scope>
    <source>
        <strain evidence="2">H3</strain>
        <tissue evidence="2">Leaf</tissue>
    </source>
</reference>
<evidence type="ECO:0000313" key="4">
    <source>
        <dbReference type="Proteomes" id="UP000886520"/>
    </source>
</evidence>
<keyword evidence="4" id="KW-1185">Reference proteome</keyword>
<keyword evidence="1" id="KW-1133">Transmembrane helix</keyword>
<dbReference type="PANTHER" id="PTHR34116:SF2">
    <property type="entry name" value="THH1_TOM1_TOM3 DOMAIN-CONTAINING PROTEIN"/>
    <property type="match status" value="1"/>
</dbReference>
<gene>
    <name evidence="2" type="ORF">GOP47_0021233</name>
    <name evidence="3" type="ORF">GOP47_0021235</name>
</gene>
<keyword evidence="1" id="KW-0812">Transmembrane</keyword>
<dbReference type="EMBL" id="JABFUD020000020">
    <property type="protein sequence ID" value="KAI5064563.1"/>
    <property type="molecule type" value="Genomic_DNA"/>
</dbReference>
<feature type="transmembrane region" description="Helical" evidence="1">
    <location>
        <begin position="238"/>
        <end position="262"/>
    </location>
</feature>
<evidence type="ECO:0000256" key="1">
    <source>
        <dbReference type="SAM" id="Phobius"/>
    </source>
</evidence>
<feature type="transmembrane region" description="Helical" evidence="1">
    <location>
        <begin position="55"/>
        <end position="74"/>
    </location>
</feature>
<feature type="transmembrane region" description="Helical" evidence="1">
    <location>
        <begin position="94"/>
        <end position="121"/>
    </location>
</feature>
<name>A0A9D4UBP4_ADICA</name>
<dbReference type="Proteomes" id="UP000886520">
    <property type="component" value="Chromosome 20"/>
</dbReference>
<feature type="transmembrane region" description="Helical" evidence="1">
    <location>
        <begin position="141"/>
        <end position="162"/>
    </location>
</feature>
<evidence type="ECO:0000313" key="2">
    <source>
        <dbReference type="EMBL" id="KAI5064563.1"/>
    </source>
</evidence>
<dbReference type="AlphaFoldDB" id="A0A9D4UBP4"/>
<dbReference type="EMBL" id="JABFUD020000020">
    <property type="protein sequence ID" value="KAI5064565.1"/>
    <property type="molecule type" value="Genomic_DNA"/>
</dbReference>
<evidence type="ECO:0000313" key="3">
    <source>
        <dbReference type="EMBL" id="KAI5064565.1"/>
    </source>
</evidence>
<keyword evidence="1" id="KW-0472">Membrane</keyword>